<dbReference type="SMART" id="SM00065">
    <property type="entry name" value="GAF"/>
    <property type="match status" value="3"/>
</dbReference>
<dbReference type="Gene3D" id="3.30.450.40">
    <property type="match status" value="3"/>
</dbReference>
<dbReference type="InterPro" id="IPR029016">
    <property type="entry name" value="GAF-like_dom_sf"/>
</dbReference>
<evidence type="ECO:0000256" key="2">
    <source>
        <dbReference type="ARBA" id="ARBA00012438"/>
    </source>
</evidence>
<dbReference type="InterPro" id="IPR003018">
    <property type="entry name" value="GAF"/>
</dbReference>
<keyword evidence="10" id="KW-1185">Reference proteome</keyword>
<sequence>MQPPELPHDEKLRLKTLRQCGLLDTQPEERFDRLTRLARQLFQCKIVLISLVDTNRQWLKSKQGLDVCETPRDISFCGHTILSSDLLVVGDAKKDPRFADNPLVLHAPFIRFYAGAPLHAPNGQRLGSLCLIDDQPRELSAHEEKILLELAACVEHEIASQQAQRQHDALLTLTRITSLSFEDPITLLRETLALGCQYLQLTTGVISRKLSDDRMEILVQHPDTCDNLEGQIFPRSETYSDLVSREHGVFALENVFTSPYRLHPSYMQFKQETYIGIPLFMDGERYGTLGFSDKVARANPYSGTEKEFINILGDWVNVTLRRMELNHSLAMQELMNATIAKAQTQFIKGKERSKGFDTLLEDMLRLTESEYGFVGEVLYDKLNSPYLKTYSITDIAWNKATKEFVEKNHASGLEFTNTRTLFGYVLLSQEVVIANDANNDPRATGIPEGHPELRTFLGIPVHHDGKLVAMIGLANRKNGYTRELADFMHPMQITVGQLVNADRIQRQHEESEKRLANIIEGTNIGTWECHIPSGNTIFNERWAEMLGYTLEELSPTTTQTWLNLCHPDDLKIASRLLQQHFSGEVPYYDLTTRLRHKNGHWIWVRDRGCVVNWSDDGAPLLMSGSHQDVTQERLAEEQLAHAYELLEQSNAAARIGTWEYDLSDKKLYWSKVTRQIHEVAEDFECDTEQALNFYKKGKHRERIKSLLYDALNKGQKFDSEFKIITAKGNERWVRVIGLAQFKDYQIHKLYGIFQDISITKASEQAMQDQAAHTQAILDNVLDGIITVNHKGRIDAVNPAAANIFGYQRDELTGQHFSVLLPEHTPVGAHLFQGRELEGHAVLGAAQEIEARKKDGNVFPLDLSVSAVTRQGRPLYIGLMRDITERKRLDRIKSEFISTVSHELRTPLTSISGALGLLLGGATGTLPDSLTPLLNIASKNSQRLTYLIDDLLDMEKLSAGKMHFHIQQLALNALLQQSVETNTTFGAQRQIRLAVSEPVPDVLISVDSQRFMQIISNLLSNAIKYSPQQETVMISTSLHHQHVRISVTDKGNGIPKEFRSRIFQKFAQADSSDTREKGGTGLGLAITRELVEHMGGQVGFESIPGQGATFYFELPYQLAAPAHPETLTKV</sequence>
<dbReference type="EC" id="2.7.13.3" evidence="2"/>
<accession>A0ABR7A8L0</accession>
<evidence type="ECO:0000256" key="5">
    <source>
        <dbReference type="ARBA" id="ARBA00022777"/>
    </source>
</evidence>
<dbReference type="Pfam" id="PF08447">
    <property type="entry name" value="PAS_3"/>
    <property type="match status" value="2"/>
</dbReference>
<feature type="domain" description="PAS" evidence="7">
    <location>
        <begin position="511"/>
        <end position="584"/>
    </location>
</feature>
<dbReference type="Pfam" id="PF01590">
    <property type="entry name" value="GAF"/>
    <property type="match status" value="2"/>
</dbReference>
<name>A0ABR7A8L0_9BURK</name>
<evidence type="ECO:0000256" key="1">
    <source>
        <dbReference type="ARBA" id="ARBA00000085"/>
    </source>
</evidence>
<dbReference type="Gene3D" id="3.30.565.10">
    <property type="entry name" value="Histidine kinase-like ATPase, C-terminal domain"/>
    <property type="match status" value="1"/>
</dbReference>
<dbReference type="EMBL" id="JACOGD010000009">
    <property type="protein sequence ID" value="MBC3933235.1"/>
    <property type="molecule type" value="Genomic_DNA"/>
</dbReference>
<dbReference type="Pfam" id="PF00512">
    <property type="entry name" value="HisKA"/>
    <property type="match status" value="1"/>
</dbReference>
<dbReference type="CDD" id="cd16922">
    <property type="entry name" value="HATPase_EvgS-ArcB-TorS-like"/>
    <property type="match status" value="1"/>
</dbReference>
<dbReference type="InterPro" id="IPR000014">
    <property type="entry name" value="PAS"/>
</dbReference>
<dbReference type="InterPro" id="IPR036890">
    <property type="entry name" value="HATPase_C_sf"/>
</dbReference>
<feature type="domain" description="PAC" evidence="8">
    <location>
        <begin position="588"/>
        <end position="641"/>
    </location>
</feature>
<evidence type="ECO:0000313" key="10">
    <source>
        <dbReference type="Proteomes" id="UP000654304"/>
    </source>
</evidence>
<dbReference type="InterPro" id="IPR003594">
    <property type="entry name" value="HATPase_dom"/>
</dbReference>
<dbReference type="InterPro" id="IPR000700">
    <property type="entry name" value="PAS-assoc_C"/>
</dbReference>
<dbReference type="InterPro" id="IPR003661">
    <property type="entry name" value="HisK_dim/P_dom"/>
</dbReference>
<dbReference type="InterPro" id="IPR013655">
    <property type="entry name" value="PAS_fold_3"/>
</dbReference>
<reference evidence="9 10" key="1">
    <citation type="submission" date="2020-08" db="EMBL/GenBank/DDBJ databases">
        <title>Novel species isolated from subtropical streams in China.</title>
        <authorList>
            <person name="Lu H."/>
        </authorList>
    </citation>
    <scope>NUCLEOTIDE SEQUENCE [LARGE SCALE GENOMIC DNA]</scope>
    <source>
        <strain evidence="9 10">CY22W</strain>
    </source>
</reference>
<dbReference type="PROSITE" id="PS50112">
    <property type="entry name" value="PAS"/>
    <property type="match status" value="2"/>
</dbReference>
<dbReference type="InterPro" id="IPR004358">
    <property type="entry name" value="Sig_transdc_His_kin-like_C"/>
</dbReference>
<protein>
    <recommendedName>
        <fullName evidence="2">histidine kinase</fullName>
        <ecNumber evidence="2">2.7.13.3</ecNumber>
    </recommendedName>
</protein>
<dbReference type="PANTHER" id="PTHR43047">
    <property type="entry name" value="TWO-COMPONENT HISTIDINE PROTEIN KINASE"/>
    <property type="match status" value="1"/>
</dbReference>
<dbReference type="Gene3D" id="3.30.450.20">
    <property type="entry name" value="PAS domain"/>
    <property type="match status" value="3"/>
</dbReference>
<evidence type="ECO:0000256" key="3">
    <source>
        <dbReference type="ARBA" id="ARBA00022553"/>
    </source>
</evidence>
<dbReference type="Gene3D" id="1.10.287.130">
    <property type="match status" value="1"/>
</dbReference>
<dbReference type="PRINTS" id="PR00344">
    <property type="entry name" value="BCTRLSENSOR"/>
</dbReference>
<dbReference type="InterPro" id="IPR035965">
    <property type="entry name" value="PAS-like_dom_sf"/>
</dbReference>
<dbReference type="SUPFAM" id="SSF47384">
    <property type="entry name" value="Homodimeric domain of signal transducing histidine kinase"/>
    <property type="match status" value="1"/>
</dbReference>
<feature type="domain" description="PAS" evidence="7">
    <location>
        <begin position="769"/>
        <end position="822"/>
    </location>
</feature>
<dbReference type="Pfam" id="PF13185">
    <property type="entry name" value="GAF_2"/>
    <property type="match status" value="1"/>
</dbReference>
<keyword evidence="4" id="KW-0808">Transferase</keyword>
<dbReference type="NCBIfam" id="TIGR00229">
    <property type="entry name" value="sensory_box"/>
    <property type="match status" value="2"/>
</dbReference>
<dbReference type="SMART" id="SM00086">
    <property type="entry name" value="PAC"/>
    <property type="match status" value="3"/>
</dbReference>
<evidence type="ECO:0000259" key="8">
    <source>
        <dbReference type="PROSITE" id="PS50113"/>
    </source>
</evidence>
<gene>
    <name evidence="9" type="ORF">H8K43_16270</name>
</gene>
<feature type="domain" description="PAC" evidence="8">
    <location>
        <begin position="717"/>
        <end position="768"/>
    </location>
</feature>
<dbReference type="InterPro" id="IPR005467">
    <property type="entry name" value="His_kinase_dom"/>
</dbReference>
<keyword evidence="3" id="KW-0597">Phosphoprotein</keyword>
<dbReference type="SUPFAM" id="SSF55781">
    <property type="entry name" value="GAF domain-like"/>
    <property type="match status" value="3"/>
</dbReference>
<dbReference type="InterPro" id="IPR001610">
    <property type="entry name" value="PAC"/>
</dbReference>
<dbReference type="Pfam" id="PF13426">
    <property type="entry name" value="PAS_9"/>
    <property type="match status" value="1"/>
</dbReference>
<dbReference type="PROSITE" id="PS50109">
    <property type="entry name" value="HIS_KIN"/>
    <property type="match status" value="1"/>
</dbReference>
<evidence type="ECO:0000313" key="9">
    <source>
        <dbReference type="EMBL" id="MBC3933235.1"/>
    </source>
</evidence>
<comment type="caution">
    <text evidence="9">The sequence shown here is derived from an EMBL/GenBank/DDBJ whole genome shotgun (WGS) entry which is preliminary data.</text>
</comment>
<dbReference type="CDD" id="cd00082">
    <property type="entry name" value="HisKA"/>
    <property type="match status" value="1"/>
</dbReference>
<dbReference type="SMART" id="SM00388">
    <property type="entry name" value="HisKA"/>
    <property type="match status" value="1"/>
</dbReference>
<dbReference type="SMART" id="SM00387">
    <property type="entry name" value="HATPase_c"/>
    <property type="match status" value="1"/>
</dbReference>
<dbReference type="PROSITE" id="PS50113">
    <property type="entry name" value="PAC"/>
    <property type="match status" value="3"/>
</dbReference>
<keyword evidence="5" id="KW-0418">Kinase</keyword>
<feature type="domain" description="Histidine kinase" evidence="6">
    <location>
        <begin position="898"/>
        <end position="1117"/>
    </location>
</feature>
<evidence type="ECO:0000259" key="6">
    <source>
        <dbReference type="PROSITE" id="PS50109"/>
    </source>
</evidence>
<dbReference type="CDD" id="cd00130">
    <property type="entry name" value="PAS"/>
    <property type="match status" value="2"/>
</dbReference>
<dbReference type="Pfam" id="PF02518">
    <property type="entry name" value="HATPase_c"/>
    <property type="match status" value="1"/>
</dbReference>
<comment type="catalytic activity">
    <reaction evidence="1">
        <text>ATP + protein L-histidine = ADP + protein N-phospho-L-histidine.</text>
        <dbReference type="EC" id="2.7.13.3"/>
    </reaction>
</comment>
<dbReference type="Proteomes" id="UP000654304">
    <property type="component" value="Unassembled WGS sequence"/>
</dbReference>
<evidence type="ECO:0000259" key="7">
    <source>
        <dbReference type="PROSITE" id="PS50112"/>
    </source>
</evidence>
<proteinExistence type="predicted"/>
<dbReference type="SUPFAM" id="SSF55874">
    <property type="entry name" value="ATPase domain of HSP90 chaperone/DNA topoisomerase II/histidine kinase"/>
    <property type="match status" value="1"/>
</dbReference>
<dbReference type="SUPFAM" id="SSF55785">
    <property type="entry name" value="PYP-like sensor domain (PAS domain)"/>
    <property type="match status" value="3"/>
</dbReference>
<dbReference type="InterPro" id="IPR036097">
    <property type="entry name" value="HisK_dim/P_sf"/>
</dbReference>
<organism evidence="9 10">
    <name type="scientific">Undibacterium curvum</name>
    <dbReference type="NCBI Taxonomy" id="2762294"/>
    <lineage>
        <taxon>Bacteria</taxon>
        <taxon>Pseudomonadati</taxon>
        <taxon>Pseudomonadota</taxon>
        <taxon>Betaproteobacteria</taxon>
        <taxon>Burkholderiales</taxon>
        <taxon>Oxalobacteraceae</taxon>
        <taxon>Undibacterium</taxon>
    </lineage>
</organism>
<evidence type="ECO:0000256" key="4">
    <source>
        <dbReference type="ARBA" id="ARBA00022679"/>
    </source>
</evidence>
<dbReference type="PANTHER" id="PTHR43047:SF72">
    <property type="entry name" value="OSMOSENSING HISTIDINE PROTEIN KINASE SLN1"/>
    <property type="match status" value="1"/>
</dbReference>
<dbReference type="SMART" id="SM00091">
    <property type="entry name" value="PAS"/>
    <property type="match status" value="2"/>
</dbReference>
<feature type="domain" description="PAC" evidence="8">
    <location>
        <begin position="844"/>
        <end position="894"/>
    </location>
</feature>